<keyword evidence="3" id="KW-1185">Reference proteome</keyword>
<sequence length="183" mass="20194">MCCSSPLQQFLMANFSTSNLIVIDDNAAAPAAPTPTPSQPRRISRRSRIEQRRRGRGPRRQQQVQSDEPQLCRWGSLPISTGSPERTSPQPAFMRSETHPVPSGIADAPQRPQRRGSMTHAPSAPAMNQSKRTGTSSPRKPQRKGSLNASTMEEDYIMPVKPTRKTPKRSRPTKKVVVNASTA</sequence>
<name>A0A9N8E273_9STRA</name>
<comment type="caution">
    <text evidence="2">The sequence shown here is derived from an EMBL/GenBank/DDBJ whole genome shotgun (WGS) entry which is preliminary data.</text>
</comment>
<feature type="region of interest" description="Disordered" evidence="1">
    <location>
        <begin position="27"/>
        <end position="183"/>
    </location>
</feature>
<reference evidence="2" key="1">
    <citation type="submission" date="2020-06" db="EMBL/GenBank/DDBJ databases">
        <authorList>
            <consortium name="Plant Systems Biology data submission"/>
        </authorList>
    </citation>
    <scope>NUCLEOTIDE SEQUENCE</scope>
    <source>
        <strain evidence="2">D6</strain>
    </source>
</reference>
<dbReference type="Proteomes" id="UP001153069">
    <property type="component" value="Unassembled WGS sequence"/>
</dbReference>
<feature type="compositionally biased region" description="Basic residues" evidence="1">
    <location>
        <begin position="162"/>
        <end position="174"/>
    </location>
</feature>
<accession>A0A9N8E273</accession>
<dbReference type="EMBL" id="CAICTM010000431">
    <property type="protein sequence ID" value="CAB9510349.1"/>
    <property type="molecule type" value="Genomic_DNA"/>
</dbReference>
<dbReference type="AlphaFoldDB" id="A0A9N8E273"/>
<evidence type="ECO:0000313" key="2">
    <source>
        <dbReference type="EMBL" id="CAB9510349.1"/>
    </source>
</evidence>
<feature type="compositionally biased region" description="Polar residues" evidence="1">
    <location>
        <begin position="126"/>
        <end position="151"/>
    </location>
</feature>
<organism evidence="2 3">
    <name type="scientific">Seminavis robusta</name>
    <dbReference type="NCBI Taxonomy" id="568900"/>
    <lineage>
        <taxon>Eukaryota</taxon>
        <taxon>Sar</taxon>
        <taxon>Stramenopiles</taxon>
        <taxon>Ochrophyta</taxon>
        <taxon>Bacillariophyta</taxon>
        <taxon>Bacillariophyceae</taxon>
        <taxon>Bacillariophycidae</taxon>
        <taxon>Naviculales</taxon>
        <taxon>Naviculaceae</taxon>
        <taxon>Seminavis</taxon>
    </lineage>
</organism>
<feature type="compositionally biased region" description="Polar residues" evidence="1">
    <location>
        <begin position="78"/>
        <end position="90"/>
    </location>
</feature>
<gene>
    <name evidence="2" type="ORF">SEMRO_432_G141730.1</name>
</gene>
<proteinExistence type="predicted"/>
<evidence type="ECO:0000313" key="3">
    <source>
        <dbReference type="Proteomes" id="UP001153069"/>
    </source>
</evidence>
<evidence type="ECO:0000256" key="1">
    <source>
        <dbReference type="SAM" id="MobiDB-lite"/>
    </source>
</evidence>
<protein>
    <submittedName>
        <fullName evidence="2">Uncharacterized protein</fullName>
    </submittedName>
</protein>